<gene>
    <name evidence="1" type="ORF">RRG08_024600</name>
</gene>
<protein>
    <submittedName>
        <fullName evidence="1">Uncharacterized protein</fullName>
    </submittedName>
</protein>
<evidence type="ECO:0000313" key="2">
    <source>
        <dbReference type="Proteomes" id="UP001283361"/>
    </source>
</evidence>
<organism evidence="1 2">
    <name type="scientific">Elysia crispata</name>
    <name type="common">lettuce slug</name>
    <dbReference type="NCBI Taxonomy" id="231223"/>
    <lineage>
        <taxon>Eukaryota</taxon>
        <taxon>Metazoa</taxon>
        <taxon>Spiralia</taxon>
        <taxon>Lophotrochozoa</taxon>
        <taxon>Mollusca</taxon>
        <taxon>Gastropoda</taxon>
        <taxon>Heterobranchia</taxon>
        <taxon>Euthyneura</taxon>
        <taxon>Panpulmonata</taxon>
        <taxon>Sacoglossa</taxon>
        <taxon>Placobranchoidea</taxon>
        <taxon>Plakobranchidae</taxon>
        <taxon>Elysia</taxon>
    </lineage>
</organism>
<dbReference type="AlphaFoldDB" id="A0AAE0ZWW8"/>
<comment type="caution">
    <text evidence="1">The sequence shown here is derived from an EMBL/GenBank/DDBJ whole genome shotgun (WGS) entry which is preliminary data.</text>
</comment>
<evidence type="ECO:0000313" key="1">
    <source>
        <dbReference type="EMBL" id="KAK3776823.1"/>
    </source>
</evidence>
<dbReference type="Proteomes" id="UP001283361">
    <property type="component" value="Unassembled WGS sequence"/>
</dbReference>
<keyword evidence="2" id="KW-1185">Reference proteome</keyword>
<proteinExistence type="predicted"/>
<accession>A0AAE0ZWW8</accession>
<name>A0AAE0ZWW8_9GAST</name>
<reference evidence="1" key="1">
    <citation type="journal article" date="2023" name="G3 (Bethesda)">
        <title>A reference genome for the long-term kleptoplast-retaining sea slug Elysia crispata morphotype clarki.</title>
        <authorList>
            <person name="Eastman K.E."/>
            <person name="Pendleton A.L."/>
            <person name="Shaikh M.A."/>
            <person name="Suttiyut T."/>
            <person name="Ogas R."/>
            <person name="Tomko P."/>
            <person name="Gavelis G."/>
            <person name="Widhalm J.R."/>
            <person name="Wisecaver J.H."/>
        </authorList>
    </citation>
    <scope>NUCLEOTIDE SEQUENCE</scope>
    <source>
        <strain evidence="1">ECLA1</strain>
    </source>
</reference>
<dbReference type="EMBL" id="JAWDGP010003173">
    <property type="protein sequence ID" value="KAK3776823.1"/>
    <property type="molecule type" value="Genomic_DNA"/>
</dbReference>
<sequence>MRYLVRGLGVTENEGRTNMTVNHSAALKALKGQVDILRSSRLFDRTDAGFGRAKLLPLFQSLPTHDIGVRAAPVFSPQRNHASSINVLKISLKDRASLSFSFVSNVSRTAP</sequence>